<keyword evidence="2 5" id="KW-0547">Nucleotide-binding</keyword>
<dbReference type="SMART" id="SM00129">
    <property type="entry name" value="KISc"/>
    <property type="match status" value="1"/>
</dbReference>
<dbReference type="SUPFAM" id="SSF52540">
    <property type="entry name" value="P-loop containing nucleoside triphosphate hydrolases"/>
    <property type="match status" value="1"/>
</dbReference>
<dbReference type="InterPro" id="IPR027417">
    <property type="entry name" value="P-loop_NTPase"/>
</dbReference>
<dbReference type="Pfam" id="PF00225">
    <property type="entry name" value="Kinesin"/>
    <property type="match status" value="2"/>
</dbReference>
<comment type="similarity">
    <text evidence="5 6">Belongs to the TRAFAC class myosin-kinesin ATPase superfamily. Kinesin family.</text>
</comment>
<feature type="region of interest" description="Disordered" evidence="8">
    <location>
        <begin position="295"/>
        <end position="314"/>
    </location>
</feature>
<evidence type="ECO:0000256" key="1">
    <source>
        <dbReference type="ARBA" id="ARBA00022701"/>
    </source>
</evidence>
<evidence type="ECO:0000256" key="5">
    <source>
        <dbReference type="PROSITE-ProRule" id="PRU00283"/>
    </source>
</evidence>
<evidence type="ECO:0000256" key="8">
    <source>
        <dbReference type="SAM" id="MobiDB-lite"/>
    </source>
</evidence>
<reference evidence="10 11" key="1">
    <citation type="journal article" date="2024" name="J. Plant Pathol.">
        <title>Sequence and assembly of the genome of Seiridium unicorne, isolate CBS 538.82, causal agent of cypress canker disease.</title>
        <authorList>
            <person name="Scali E."/>
            <person name="Rocca G.D."/>
            <person name="Danti R."/>
            <person name="Garbelotto M."/>
            <person name="Barberini S."/>
            <person name="Baroncelli R."/>
            <person name="Emiliani G."/>
        </authorList>
    </citation>
    <scope>NUCLEOTIDE SEQUENCE [LARGE SCALE GENOMIC DNA]</scope>
    <source>
        <strain evidence="10 11">BM-138-508</strain>
    </source>
</reference>
<feature type="domain" description="Kinesin motor" evidence="9">
    <location>
        <begin position="14"/>
        <end position="565"/>
    </location>
</feature>
<evidence type="ECO:0000256" key="3">
    <source>
        <dbReference type="ARBA" id="ARBA00022840"/>
    </source>
</evidence>
<keyword evidence="11" id="KW-1185">Reference proteome</keyword>
<evidence type="ECO:0000256" key="7">
    <source>
        <dbReference type="SAM" id="Coils"/>
    </source>
</evidence>
<dbReference type="PROSITE" id="PS00411">
    <property type="entry name" value="KINESIN_MOTOR_1"/>
    <property type="match status" value="1"/>
</dbReference>
<keyword evidence="10" id="KW-0378">Hydrolase</keyword>
<proteinExistence type="inferred from homology"/>
<feature type="binding site" evidence="5">
    <location>
        <begin position="109"/>
        <end position="116"/>
    </location>
    <ligand>
        <name>ATP</name>
        <dbReference type="ChEBI" id="CHEBI:30616"/>
    </ligand>
</feature>
<dbReference type="PROSITE" id="PS50067">
    <property type="entry name" value="KINESIN_MOTOR_2"/>
    <property type="match status" value="1"/>
</dbReference>
<accession>A0ABR2VB57</accession>
<feature type="coiled-coil region" evidence="7">
    <location>
        <begin position="637"/>
        <end position="692"/>
    </location>
</feature>
<evidence type="ECO:0000313" key="11">
    <source>
        <dbReference type="Proteomes" id="UP001408356"/>
    </source>
</evidence>
<evidence type="ECO:0000313" key="10">
    <source>
        <dbReference type="EMBL" id="KAK9424142.1"/>
    </source>
</evidence>
<dbReference type="GO" id="GO:0016787">
    <property type="term" value="F:hydrolase activity"/>
    <property type="evidence" value="ECO:0007669"/>
    <property type="project" value="UniProtKB-KW"/>
</dbReference>
<keyword evidence="7" id="KW-0175">Coiled coil</keyword>
<gene>
    <name evidence="10" type="ORF">SUNI508_03630</name>
</gene>
<dbReference type="EMBL" id="JARVKF010000046">
    <property type="protein sequence ID" value="KAK9424142.1"/>
    <property type="molecule type" value="Genomic_DNA"/>
</dbReference>
<organism evidence="10 11">
    <name type="scientific">Seiridium unicorne</name>
    <dbReference type="NCBI Taxonomy" id="138068"/>
    <lineage>
        <taxon>Eukaryota</taxon>
        <taxon>Fungi</taxon>
        <taxon>Dikarya</taxon>
        <taxon>Ascomycota</taxon>
        <taxon>Pezizomycotina</taxon>
        <taxon>Sordariomycetes</taxon>
        <taxon>Xylariomycetidae</taxon>
        <taxon>Amphisphaeriales</taxon>
        <taxon>Sporocadaceae</taxon>
        <taxon>Seiridium</taxon>
    </lineage>
</organism>
<comment type="caution">
    <text evidence="10">The sequence shown here is derived from an EMBL/GenBank/DDBJ whole genome shotgun (WGS) entry which is preliminary data.</text>
</comment>
<dbReference type="Proteomes" id="UP001408356">
    <property type="component" value="Unassembled WGS sequence"/>
</dbReference>
<dbReference type="InterPro" id="IPR019821">
    <property type="entry name" value="Kinesin_motor_CS"/>
</dbReference>
<dbReference type="PANTHER" id="PTHR24115">
    <property type="entry name" value="KINESIN-RELATED"/>
    <property type="match status" value="1"/>
</dbReference>
<keyword evidence="4 5" id="KW-0505">Motor protein</keyword>
<keyword evidence="1 6" id="KW-0493">Microtubule</keyword>
<dbReference type="InterPro" id="IPR036961">
    <property type="entry name" value="Kinesin_motor_dom_sf"/>
</dbReference>
<dbReference type="PRINTS" id="PR00380">
    <property type="entry name" value="KINESINHEAVY"/>
</dbReference>
<evidence type="ECO:0000256" key="4">
    <source>
        <dbReference type="ARBA" id="ARBA00023175"/>
    </source>
</evidence>
<dbReference type="Gene3D" id="3.40.850.10">
    <property type="entry name" value="Kinesin motor domain"/>
    <property type="match status" value="2"/>
</dbReference>
<sequence length="855" mass="94301">MEPPPAPSKSQANLFQVYLRLRPTPASVANTERFLLVEEPDDGDTPTHITLNPPNDRRRAIEKFAFTQVFEENASQLDVFQGTRVLPLVEGALAPHGGDGTDGLLATLGVTGSGKTHTMLGSKSQRGLTQLALDVIFRSIESNIVDCNTLPSLEASISASDASEASILPAPAFLETVYSDFAGSTRSRATTPMVVRQTPSKDFIRPSLQETFPDLPGTFPESPGSVRLVCPGDEMSNITQLSTPPSEMDKSKLLSVRTKDVPIKSKLTIGSPVKKHYMSSTTAAKFKNVTKSNISPVKGDYAPPPTPRARMQRPSAMPQAPDIHTIRAPCDPSAEYTILISMYEVYNDRIFDLLTPPIRSNATKEYRRRPLLFKPTEQSPDRKVVAGLRKVICGNLREAHLVLEAGLQERRVAGTGSNSVSSRSHGFFCVEIKKRRQGRTNGAWGGSTLSIVDLAGSERARDAKTQGATLAEAGKINESLMYLGQCLQMQSDFGNTSKPNLVPYRQCKLTELLFSNSFPSSSLSHSQHMHRRPPQKAVMIVTADPFGDFNATSQILRYSALAREVTVPRVPSITSTILSIQQPAYPNLPQSQYSPSSSPPLSSPISQHKPLFKTNIFAPQNGSRVFSPVSDTERGTMENAALEIARMAEVIDQLNAELARESEARMAAEAHLMSMEDRLVDLEQDIREECHADFEQRLVLEMARWKVTMSLEQERGEEHWDKKVEVLARSVGVTVTAPSDSADTEDEDKENILIENLEQENDRLRRELTVLKRELGSRTPMKRAPLSERGDFAAVKSEMAGLGNKMEELRVSDANEENMGSARKSKVMNTGSPTKKVRKLATKKWQSIEADDELF</sequence>
<protein>
    <recommendedName>
        <fullName evidence="6">Kinesin-like protein</fullName>
    </recommendedName>
</protein>
<evidence type="ECO:0000256" key="2">
    <source>
        <dbReference type="ARBA" id="ARBA00022741"/>
    </source>
</evidence>
<feature type="region of interest" description="Disordered" evidence="8">
    <location>
        <begin position="805"/>
        <end position="843"/>
    </location>
</feature>
<dbReference type="PANTHER" id="PTHR24115:SF1008">
    <property type="entry name" value="KINESIN-LIKE PROTEIN SUBITO"/>
    <property type="match status" value="1"/>
</dbReference>
<evidence type="ECO:0000259" key="9">
    <source>
        <dbReference type="PROSITE" id="PS50067"/>
    </source>
</evidence>
<dbReference type="InterPro" id="IPR027640">
    <property type="entry name" value="Kinesin-like_fam"/>
</dbReference>
<evidence type="ECO:0000256" key="6">
    <source>
        <dbReference type="RuleBase" id="RU000394"/>
    </source>
</evidence>
<feature type="coiled-coil region" evidence="7">
    <location>
        <begin position="747"/>
        <end position="774"/>
    </location>
</feature>
<dbReference type="InterPro" id="IPR001752">
    <property type="entry name" value="Kinesin_motor_dom"/>
</dbReference>
<keyword evidence="3 5" id="KW-0067">ATP-binding</keyword>
<name>A0ABR2VB57_9PEZI</name>